<comment type="function">
    <text evidence="6">Sigma factors are initiation factors that promote the attachment of RNA polymerase to specific initiation sites and are then released.</text>
</comment>
<dbReference type="InterPro" id="IPR007630">
    <property type="entry name" value="RNA_pol_sigma70_r4"/>
</dbReference>
<evidence type="ECO:0000256" key="3">
    <source>
        <dbReference type="ARBA" id="ARBA00023082"/>
    </source>
</evidence>
<dbReference type="PANTHER" id="PTHR30603">
    <property type="entry name" value="RNA POLYMERASE SIGMA FACTOR RPO"/>
    <property type="match status" value="1"/>
</dbReference>
<dbReference type="PROSITE" id="PS00715">
    <property type="entry name" value="SIGMA70_1"/>
    <property type="match status" value="1"/>
</dbReference>
<feature type="compositionally biased region" description="Acidic residues" evidence="7">
    <location>
        <begin position="1"/>
        <end position="12"/>
    </location>
</feature>
<feature type="compositionally biased region" description="Acidic residues" evidence="7">
    <location>
        <begin position="66"/>
        <end position="82"/>
    </location>
</feature>
<dbReference type="InterPro" id="IPR036388">
    <property type="entry name" value="WH-like_DNA-bd_sf"/>
</dbReference>
<sequence length="556" mass="64670">MPSEELEGEEERSEVSTRGISDLLETLEVMDLEEADVVAPEDKPEELEELPLEELPLEELSGGEEAVLEPEEEEEEEEEESFLDPFRAYFRDMAVLPLLTREGEVALGKMKEAGELEIRRAVYRTPLAVQQVFALEEKLQEGERRIEDILQGLDDEMISEEEKGQRKERFLEVARKLRTLSRKVLKLQEEFQALPETDEMEPHPLEQKRQTYREKMLLLLEELDLNKEWIEQIVQGLREPLARAEKEAVAEDLRPEARVIFFSTPVATKGIKREKGRRRTAKVKEALDHELRFSISLAELRVVMATIEHGEAQVKEAKNKLIEANLRLVITIAKQYTYRGLKFLDLVQEGNIGLIRAAEKYDYRKGYKFSTYAIWWIRQSITRALAEQARTIRIPVYVTVSIKRMVAVSQRRWRARGREPSLEEIAQEMKMSPEEVREIMRITKRPISLEMPIGDEDSRLADFIEDKKTISPSDAVISKDMARQVNRALATLTPKEEQVIRMRFGIGEPSDYTLQEIGDVLGLSRERIRQIEFLALEKLRHHSRRKFLEYLNETLS</sequence>
<dbReference type="SUPFAM" id="SSF88659">
    <property type="entry name" value="Sigma3 and sigma4 domains of RNA polymerase sigma factors"/>
    <property type="match status" value="2"/>
</dbReference>
<dbReference type="CDD" id="cd06171">
    <property type="entry name" value="Sigma70_r4"/>
    <property type="match status" value="1"/>
</dbReference>
<dbReference type="InterPro" id="IPR007624">
    <property type="entry name" value="RNA_pol_sigma70_r3"/>
</dbReference>
<feature type="region of interest" description="Disordered" evidence="7">
    <location>
        <begin position="38"/>
        <end position="82"/>
    </location>
</feature>
<organism evidence="10 11">
    <name type="scientific">Tectimicrobiota bacterium</name>
    <dbReference type="NCBI Taxonomy" id="2528274"/>
    <lineage>
        <taxon>Bacteria</taxon>
        <taxon>Pseudomonadati</taxon>
        <taxon>Nitrospinota/Tectimicrobiota group</taxon>
        <taxon>Candidatus Tectimicrobiota</taxon>
    </lineage>
</organism>
<dbReference type="GO" id="GO:0003677">
    <property type="term" value="F:DNA binding"/>
    <property type="evidence" value="ECO:0007669"/>
    <property type="project" value="UniProtKB-KW"/>
</dbReference>
<gene>
    <name evidence="10" type="ORF">HYY20_12735</name>
</gene>
<keyword evidence="3 6" id="KW-0731">Sigma factor</keyword>
<keyword evidence="5 6" id="KW-0804">Transcription</keyword>
<dbReference type="Pfam" id="PF04545">
    <property type="entry name" value="Sigma70_r4"/>
    <property type="match status" value="1"/>
</dbReference>
<dbReference type="InterPro" id="IPR007627">
    <property type="entry name" value="RNA_pol_sigma70_r2"/>
</dbReference>
<reference evidence="10" key="1">
    <citation type="submission" date="2020-07" db="EMBL/GenBank/DDBJ databases">
        <title>Huge and variable diversity of episymbiotic CPR bacteria and DPANN archaea in groundwater ecosystems.</title>
        <authorList>
            <person name="He C.Y."/>
            <person name="Keren R."/>
            <person name="Whittaker M."/>
            <person name="Farag I.F."/>
            <person name="Doudna J."/>
            <person name="Cate J.H.D."/>
            <person name="Banfield J.F."/>
        </authorList>
    </citation>
    <scope>NUCLEOTIDE SEQUENCE</scope>
    <source>
        <strain evidence="10">NC_groundwater_672_Ag_B-0.1um_62_36</strain>
    </source>
</reference>
<dbReference type="SUPFAM" id="SSF88946">
    <property type="entry name" value="Sigma2 domain of RNA polymerase sigma factors"/>
    <property type="match status" value="1"/>
</dbReference>
<dbReference type="Gene3D" id="1.10.10.10">
    <property type="entry name" value="Winged helix-like DNA-binding domain superfamily/Winged helix DNA-binding domain"/>
    <property type="match status" value="2"/>
</dbReference>
<dbReference type="Pfam" id="PF04539">
    <property type="entry name" value="Sigma70_r3"/>
    <property type="match status" value="1"/>
</dbReference>
<evidence type="ECO:0000259" key="9">
    <source>
        <dbReference type="PROSITE" id="PS00716"/>
    </source>
</evidence>
<dbReference type="Gene3D" id="1.10.601.10">
    <property type="entry name" value="RNA Polymerase Primary Sigma Factor"/>
    <property type="match status" value="1"/>
</dbReference>
<comment type="caution">
    <text evidence="10">The sequence shown here is derived from an EMBL/GenBank/DDBJ whole genome shotgun (WGS) entry which is preliminary data.</text>
</comment>
<dbReference type="InterPro" id="IPR013325">
    <property type="entry name" value="RNA_pol_sigma_r2"/>
</dbReference>
<dbReference type="PROSITE" id="PS00716">
    <property type="entry name" value="SIGMA70_2"/>
    <property type="match status" value="1"/>
</dbReference>
<accession>A0A932FXM9</accession>
<dbReference type="InterPro" id="IPR000943">
    <property type="entry name" value="RNA_pol_sigma70"/>
</dbReference>
<dbReference type="PANTHER" id="PTHR30603:SF60">
    <property type="entry name" value="RNA POLYMERASE SIGMA FACTOR RPOD"/>
    <property type="match status" value="1"/>
</dbReference>
<keyword evidence="2 6" id="KW-0805">Transcription regulation</keyword>
<dbReference type="FunFam" id="1.10.601.10:FF:000001">
    <property type="entry name" value="RNA polymerase sigma factor SigA"/>
    <property type="match status" value="1"/>
</dbReference>
<protein>
    <recommendedName>
        <fullName evidence="6">RNA polymerase sigma factor</fullName>
    </recommendedName>
</protein>
<feature type="domain" description="RNA polymerase sigma-70" evidence="9">
    <location>
        <begin position="513"/>
        <end position="539"/>
    </location>
</feature>
<evidence type="ECO:0000256" key="1">
    <source>
        <dbReference type="ARBA" id="ARBA00007788"/>
    </source>
</evidence>
<feature type="compositionally biased region" description="Acidic residues" evidence="7">
    <location>
        <begin position="43"/>
        <end position="57"/>
    </location>
</feature>
<evidence type="ECO:0000256" key="2">
    <source>
        <dbReference type="ARBA" id="ARBA00023015"/>
    </source>
</evidence>
<dbReference type="InterPro" id="IPR013324">
    <property type="entry name" value="RNA_pol_sigma_r3/r4-like"/>
</dbReference>
<comment type="similarity">
    <text evidence="1 6">Belongs to the sigma-70 factor family.</text>
</comment>
<dbReference type="Pfam" id="PF00140">
    <property type="entry name" value="Sigma70_r1_2"/>
    <property type="match status" value="1"/>
</dbReference>
<dbReference type="EMBL" id="JACPRF010000385">
    <property type="protein sequence ID" value="MBI2877738.1"/>
    <property type="molecule type" value="Genomic_DNA"/>
</dbReference>
<feature type="domain" description="RNA polymerase sigma-70" evidence="8">
    <location>
        <begin position="345"/>
        <end position="358"/>
    </location>
</feature>
<dbReference type="GO" id="GO:0006352">
    <property type="term" value="P:DNA-templated transcription initiation"/>
    <property type="evidence" value="ECO:0007669"/>
    <property type="project" value="InterPro"/>
</dbReference>
<dbReference type="InterPro" id="IPR009042">
    <property type="entry name" value="RNA_pol_sigma70_r1_2"/>
</dbReference>
<evidence type="ECO:0000256" key="6">
    <source>
        <dbReference type="RuleBase" id="RU362124"/>
    </source>
</evidence>
<evidence type="ECO:0000313" key="10">
    <source>
        <dbReference type="EMBL" id="MBI2877738.1"/>
    </source>
</evidence>
<keyword evidence="4 6" id="KW-0238">DNA-binding</keyword>
<evidence type="ECO:0000256" key="5">
    <source>
        <dbReference type="ARBA" id="ARBA00023163"/>
    </source>
</evidence>
<dbReference type="AlphaFoldDB" id="A0A932FXM9"/>
<dbReference type="Pfam" id="PF04542">
    <property type="entry name" value="Sigma70_r2"/>
    <property type="match status" value="1"/>
</dbReference>
<dbReference type="InterPro" id="IPR050239">
    <property type="entry name" value="Sigma-70_RNA_pol_init_factors"/>
</dbReference>
<dbReference type="GO" id="GO:0016987">
    <property type="term" value="F:sigma factor activity"/>
    <property type="evidence" value="ECO:0007669"/>
    <property type="project" value="UniProtKB-KW"/>
</dbReference>
<dbReference type="NCBIfam" id="TIGR02937">
    <property type="entry name" value="sigma70-ECF"/>
    <property type="match status" value="1"/>
</dbReference>
<evidence type="ECO:0000313" key="11">
    <source>
        <dbReference type="Proteomes" id="UP000769766"/>
    </source>
</evidence>
<dbReference type="Proteomes" id="UP000769766">
    <property type="component" value="Unassembled WGS sequence"/>
</dbReference>
<feature type="region of interest" description="Disordered" evidence="7">
    <location>
        <begin position="1"/>
        <end position="20"/>
    </location>
</feature>
<evidence type="ECO:0000256" key="7">
    <source>
        <dbReference type="SAM" id="MobiDB-lite"/>
    </source>
</evidence>
<evidence type="ECO:0000259" key="8">
    <source>
        <dbReference type="PROSITE" id="PS00715"/>
    </source>
</evidence>
<evidence type="ECO:0000256" key="4">
    <source>
        <dbReference type="ARBA" id="ARBA00023125"/>
    </source>
</evidence>
<dbReference type="InterPro" id="IPR014284">
    <property type="entry name" value="RNA_pol_sigma-70_dom"/>
</dbReference>
<name>A0A932FXM9_UNCTE</name>
<dbReference type="PRINTS" id="PR00046">
    <property type="entry name" value="SIGMA70FCT"/>
</dbReference>
<proteinExistence type="inferred from homology"/>